<proteinExistence type="predicted"/>
<reference evidence="2" key="1">
    <citation type="journal article" date="2019" name="Int. J. Syst. Evol. Microbiol.">
        <title>The Global Catalogue of Microorganisms (GCM) 10K type strain sequencing project: providing services to taxonomists for standard genome sequencing and annotation.</title>
        <authorList>
            <consortium name="The Broad Institute Genomics Platform"/>
            <consortium name="The Broad Institute Genome Sequencing Center for Infectious Disease"/>
            <person name="Wu L."/>
            <person name="Ma J."/>
        </authorList>
    </citation>
    <scope>NUCLEOTIDE SEQUENCE [LARGE SCALE GENOMIC DNA]</scope>
    <source>
        <strain evidence="2">JCM 32105</strain>
    </source>
</reference>
<evidence type="ECO:0000313" key="2">
    <source>
        <dbReference type="Proteomes" id="UP001500067"/>
    </source>
</evidence>
<comment type="caution">
    <text evidence="1">The sequence shown here is derived from an EMBL/GenBank/DDBJ whole genome shotgun (WGS) entry which is preliminary data.</text>
</comment>
<gene>
    <name evidence="1" type="ORF">GCM10023093_21980</name>
</gene>
<evidence type="ECO:0008006" key="3">
    <source>
        <dbReference type="Google" id="ProtNLM"/>
    </source>
</evidence>
<dbReference type="Proteomes" id="UP001500067">
    <property type="component" value="Unassembled WGS sequence"/>
</dbReference>
<accession>A0ABP8NJP1</accession>
<evidence type="ECO:0000313" key="1">
    <source>
        <dbReference type="EMBL" id="GAA4466963.1"/>
    </source>
</evidence>
<dbReference type="EMBL" id="BAABFA010000014">
    <property type="protein sequence ID" value="GAA4466963.1"/>
    <property type="molecule type" value="Genomic_DNA"/>
</dbReference>
<dbReference type="RefSeq" id="WP_345083054.1">
    <property type="nucleotide sequence ID" value="NZ_BAABFA010000014.1"/>
</dbReference>
<keyword evidence="2" id="KW-1185">Reference proteome</keyword>
<dbReference type="PROSITE" id="PS51257">
    <property type="entry name" value="PROKAR_LIPOPROTEIN"/>
    <property type="match status" value="1"/>
</dbReference>
<organism evidence="1 2">
    <name type="scientific">Nemorincola caseinilytica</name>
    <dbReference type="NCBI Taxonomy" id="2054315"/>
    <lineage>
        <taxon>Bacteria</taxon>
        <taxon>Pseudomonadati</taxon>
        <taxon>Bacteroidota</taxon>
        <taxon>Chitinophagia</taxon>
        <taxon>Chitinophagales</taxon>
        <taxon>Chitinophagaceae</taxon>
        <taxon>Nemorincola</taxon>
    </lineage>
</organism>
<protein>
    <recommendedName>
        <fullName evidence="3">Cytochrome c domain-containing protein</fullName>
    </recommendedName>
</protein>
<sequence length="123" mass="13212">MRKILAVAAIAMIATGCYNDKYEELYPKGTVVCDTTTVAFAGDIKPILDSKCNTSGCHDAATASGGYNFTTHAGVQPAMLNGRILGSVKWMSGFSAMPKDLPKLSQCEIDKMTRWMNQGALNN</sequence>
<name>A0ABP8NJP1_9BACT</name>